<gene>
    <name evidence="1" type="ORF">SFRICE_015273</name>
</gene>
<reference evidence="1" key="1">
    <citation type="submission" date="2016-07" db="EMBL/GenBank/DDBJ databases">
        <authorList>
            <person name="Bretaudeau A."/>
        </authorList>
    </citation>
    <scope>NUCLEOTIDE SEQUENCE</scope>
    <source>
        <strain evidence="1">Rice</strain>
        <tissue evidence="1">Whole body</tissue>
    </source>
</reference>
<dbReference type="EMBL" id="ODYU01000773">
    <property type="protein sequence ID" value="SOQ36073.1"/>
    <property type="molecule type" value="Genomic_DNA"/>
</dbReference>
<sequence length="132" mass="14329">MEVSKSKKRITYKPSGWRIHEFEIWSGDLICKAAALRVEGALLLWLGGSGVAQLHEIALGMPSLQTQADSAKSALATTLLGEDGPAAALARRLSAALARPVYVCSGLLFDRFTMPLVERGLIMEIKSRPECF</sequence>
<accession>A0A2H1V5G2</accession>
<organism evidence="1">
    <name type="scientific">Spodoptera frugiperda</name>
    <name type="common">Fall armyworm</name>
    <dbReference type="NCBI Taxonomy" id="7108"/>
    <lineage>
        <taxon>Eukaryota</taxon>
        <taxon>Metazoa</taxon>
        <taxon>Ecdysozoa</taxon>
        <taxon>Arthropoda</taxon>
        <taxon>Hexapoda</taxon>
        <taxon>Insecta</taxon>
        <taxon>Pterygota</taxon>
        <taxon>Neoptera</taxon>
        <taxon>Endopterygota</taxon>
        <taxon>Lepidoptera</taxon>
        <taxon>Glossata</taxon>
        <taxon>Ditrysia</taxon>
        <taxon>Noctuoidea</taxon>
        <taxon>Noctuidae</taxon>
        <taxon>Amphipyrinae</taxon>
        <taxon>Spodoptera</taxon>
    </lineage>
</organism>
<name>A0A2H1V5G2_SPOFR</name>
<dbReference type="AlphaFoldDB" id="A0A2H1V5G2"/>
<evidence type="ECO:0000313" key="1">
    <source>
        <dbReference type="EMBL" id="SOQ36073.1"/>
    </source>
</evidence>
<protein>
    <submittedName>
        <fullName evidence="1">SFRICE_015273</fullName>
    </submittedName>
</protein>
<proteinExistence type="predicted"/>